<evidence type="ECO:0000259" key="1">
    <source>
        <dbReference type="Pfam" id="PF00646"/>
    </source>
</evidence>
<proteinExistence type="predicted"/>
<dbReference type="AlphaFoldDB" id="A0A8H7S6Q3"/>
<dbReference type="SUPFAM" id="SSF81383">
    <property type="entry name" value="F-box domain"/>
    <property type="match status" value="1"/>
</dbReference>
<gene>
    <name evidence="2" type="ORF">INT45_003498</name>
</gene>
<reference evidence="2 3" key="1">
    <citation type="submission" date="2020-12" db="EMBL/GenBank/DDBJ databases">
        <title>Metabolic potential, ecology and presence of endohyphal bacteria is reflected in genomic diversity of Mucoromycotina.</title>
        <authorList>
            <person name="Muszewska A."/>
            <person name="Okrasinska A."/>
            <person name="Steczkiewicz K."/>
            <person name="Drgas O."/>
            <person name="Orlowska M."/>
            <person name="Perlinska-Lenart U."/>
            <person name="Aleksandrzak-Piekarczyk T."/>
            <person name="Szatraj K."/>
            <person name="Zielenkiewicz U."/>
            <person name="Pilsyk S."/>
            <person name="Malc E."/>
            <person name="Mieczkowski P."/>
            <person name="Kruszewska J.S."/>
            <person name="Biernat P."/>
            <person name="Pawlowska J."/>
        </authorList>
    </citation>
    <scope>NUCLEOTIDE SEQUENCE [LARGE SCALE GENOMIC DNA]</scope>
    <source>
        <strain evidence="2 3">CBS 142.35</strain>
    </source>
</reference>
<dbReference type="Gene3D" id="1.20.1280.50">
    <property type="match status" value="1"/>
</dbReference>
<evidence type="ECO:0000313" key="2">
    <source>
        <dbReference type="EMBL" id="KAG2223774.1"/>
    </source>
</evidence>
<feature type="domain" description="F-box" evidence="1">
    <location>
        <begin position="173"/>
        <end position="204"/>
    </location>
</feature>
<comment type="caution">
    <text evidence="2">The sequence shown here is derived from an EMBL/GenBank/DDBJ whole genome shotgun (WGS) entry which is preliminary data.</text>
</comment>
<dbReference type="Pfam" id="PF00646">
    <property type="entry name" value="F-box"/>
    <property type="match status" value="1"/>
</dbReference>
<keyword evidence="3" id="KW-1185">Reference proteome</keyword>
<name>A0A8H7S6Q3_9FUNG</name>
<dbReference type="InterPro" id="IPR036047">
    <property type="entry name" value="F-box-like_dom_sf"/>
</dbReference>
<organism evidence="2 3">
    <name type="scientific">Circinella minor</name>
    <dbReference type="NCBI Taxonomy" id="1195481"/>
    <lineage>
        <taxon>Eukaryota</taxon>
        <taxon>Fungi</taxon>
        <taxon>Fungi incertae sedis</taxon>
        <taxon>Mucoromycota</taxon>
        <taxon>Mucoromycotina</taxon>
        <taxon>Mucoromycetes</taxon>
        <taxon>Mucorales</taxon>
        <taxon>Lichtheimiaceae</taxon>
        <taxon>Circinella</taxon>
    </lineage>
</organism>
<dbReference type="OrthoDB" id="2229346at2759"/>
<protein>
    <recommendedName>
        <fullName evidence="1">F-box domain-containing protein</fullName>
    </recommendedName>
</protein>
<dbReference type="InterPro" id="IPR001810">
    <property type="entry name" value="F-box_dom"/>
</dbReference>
<dbReference type="EMBL" id="JAEPRB010000055">
    <property type="protein sequence ID" value="KAG2223774.1"/>
    <property type="molecule type" value="Genomic_DNA"/>
</dbReference>
<evidence type="ECO:0000313" key="3">
    <source>
        <dbReference type="Proteomes" id="UP000646827"/>
    </source>
</evidence>
<accession>A0A8H7S6Q3</accession>
<dbReference type="Proteomes" id="UP000646827">
    <property type="component" value="Unassembled WGS sequence"/>
</dbReference>
<sequence>MPFSQQESVKRKAESTLKRLLKRRLSSTDPIDDTNICSLNVEGVWDQLSSDVKDAYNREHYDEAIEHSNDVIYTLKEMLIKALKLRMNLWQKKGDLGQQLKNAATLIENAPRDSVGYISAAQVYSMRGQQNRVIAITSEGMHNILKTDDGYETLKALYQNANARIAIRIDFLAQLPYDLACTIANYMPRKTRGACVKVSRTWRDRLLHYPKIWRICTIYPVSYDPTFQLLPKITTHIKELSIDCSSQLTFDKCMELLGYADFPNIQKLSVSTSK</sequence>